<dbReference type="RefSeq" id="WP_187748567.1">
    <property type="nucleotide sequence ID" value="NZ_CP060828.1"/>
</dbReference>
<proteinExistence type="predicted"/>
<evidence type="ECO:0000256" key="1">
    <source>
        <dbReference type="SAM" id="Phobius"/>
    </source>
</evidence>
<dbReference type="EMBL" id="CP060828">
    <property type="protein sequence ID" value="QNP71599.1"/>
    <property type="molecule type" value="Genomic_DNA"/>
</dbReference>
<dbReference type="Proteomes" id="UP000516052">
    <property type="component" value="Chromosome"/>
</dbReference>
<feature type="transmembrane region" description="Helical" evidence="1">
    <location>
        <begin position="68"/>
        <end position="91"/>
    </location>
</feature>
<feature type="transmembrane region" description="Helical" evidence="1">
    <location>
        <begin position="112"/>
        <end position="138"/>
    </location>
</feature>
<reference evidence="2 3" key="1">
    <citation type="submission" date="2020-08" db="EMBL/GenBank/DDBJ databases">
        <title>A novel species.</title>
        <authorList>
            <person name="Gao J."/>
        </authorList>
    </citation>
    <scope>NUCLEOTIDE SEQUENCE [LARGE SCALE GENOMIC DNA]</scope>
    <source>
        <strain evidence="2 3">CRXT-G-22</strain>
    </source>
</reference>
<feature type="transmembrane region" description="Helical" evidence="1">
    <location>
        <begin position="43"/>
        <end position="62"/>
    </location>
</feature>
<accession>A0A7H0IFN3</accession>
<keyword evidence="3" id="KW-1185">Reference proteome</keyword>
<organism evidence="2 3">
    <name type="scientific">Streptomyces roseirectus</name>
    <dbReference type="NCBI Taxonomy" id="2768066"/>
    <lineage>
        <taxon>Bacteria</taxon>
        <taxon>Bacillati</taxon>
        <taxon>Actinomycetota</taxon>
        <taxon>Actinomycetes</taxon>
        <taxon>Kitasatosporales</taxon>
        <taxon>Streptomycetaceae</taxon>
        <taxon>Streptomyces</taxon>
    </lineage>
</organism>
<dbReference type="AlphaFoldDB" id="A0A7H0IFN3"/>
<name>A0A7H0IFN3_9ACTN</name>
<keyword evidence="1" id="KW-1133">Transmembrane helix</keyword>
<sequence>MTTDHPTPAAFDPTPAAAQAALTGAHAARAAARTARARRIPAWHPPVAGLLFAAGFTGLALYTDSRHVVTLAASLVCLLAFLALFGVHARAGGVVLRPTGTPRERWLRQSPALISTALAVATAFLITPSAALAVFGVAQGALTWLQLHRERTRPTA</sequence>
<dbReference type="KEGG" id="sroi:IAG44_20640"/>
<protein>
    <submittedName>
        <fullName evidence="2">Uncharacterized protein</fullName>
    </submittedName>
</protein>
<gene>
    <name evidence="2" type="ORF">IAG44_20640</name>
</gene>
<keyword evidence="1" id="KW-0472">Membrane</keyword>
<evidence type="ECO:0000313" key="2">
    <source>
        <dbReference type="EMBL" id="QNP71599.1"/>
    </source>
</evidence>
<keyword evidence="1" id="KW-0812">Transmembrane</keyword>
<evidence type="ECO:0000313" key="3">
    <source>
        <dbReference type="Proteomes" id="UP000516052"/>
    </source>
</evidence>